<protein>
    <submittedName>
        <fullName evidence="7">E3 ubiquitin-protein ligase TRIM33</fullName>
    </submittedName>
</protein>
<evidence type="ECO:0000259" key="6">
    <source>
        <dbReference type="PROSITE" id="PS50089"/>
    </source>
</evidence>
<dbReference type="InterPro" id="IPR018957">
    <property type="entry name" value="Znf_C3HC4_RING-type"/>
</dbReference>
<gene>
    <name evidence="7" type="ORF">KP79_PYT14428</name>
</gene>
<dbReference type="PROSITE" id="PS50089">
    <property type="entry name" value="ZF_RING_2"/>
    <property type="match status" value="1"/>
</dbReference>
<evidence type="ECO:0000256" key="2">
    <source>
        <dbReference type="ARBA" id="ARBA00022771"/>
    </source>
</evidence>
<dbReference type="PANTHER" id="PTHR25462">
    <property type="entry name" value="BONUS, ISOFORM C-RELATED"/>
    <property type="match status" value="1"/>
</dbReference>
<comment type="caution">
    <text evidence="7">The sequence shown here is derived from an EMBL/GenBank/DDBJ whole genome shotgun (WGS) entry which is preliminary data.</text>
</comment>
<accession>A0A210Q629</accession>
<keyword evidence="8" id="KW-1185">Reference proteome</keyword>
<organism evidence="7 8">
    <name type="scientific">Mizuhopecten yessoensis</name>
    <name type="common">Japanese scallop</name>
    <name type="synonym">Patinopecten yessoensis</name>
    <dbReference type="NCBI Taxonomy" id="6573"/>
    <lineage>
        <taxon>Eukaryota</taxon>
        <taxon>Metazoa</taxon>
        <taxon>Spiralia</taxon>
        <taxon>Lophotrochozoa</taxon>
        <taxon>Mollusca</taxon>
        <taxon>Bivalvia</taxon>
        <taxon>Autobranchia</taxon>
        <taxon>Pteriomorphia</taxon>
        <taxon>Pectinida</taxon>
        <taxon>Pectinoidea</taxon>
        <taxon>Pectinidae</taxon>
        <taxon>Mizuhopecten</taxon>
    </lineage>
</organism>
<dbReference type="PROSITE" id="PS00518">
    <property type="entry name" value="ZF_RING_1"/>
    <property type="match status" value="1"/>
</dbReference>
<dbReference type="AlphaFoldDB" id="A0A210Q629"/>
<dbReference type="Gene3D" id="3.30.160.60">
    <property type="entry name" value="Classic Zinc Finger"/>
    <property type="match status" value="1"/>
</dbReference>
<dbReference type="GO" id="GO:0008270">
    <property type="term" value="F:zinc ion binding"/>
    <property type="evidence" value="ECO:0007669"/>
    <property type="project" value="UniProtKB-KW"/>
</dbReference>
<keyword evidence="5" id="KW-0175">Coiled coil</keyword>
<dbReference type="PANTHER" id="PTHR25462:SF296">
    <property type="entry name" value="MEIOTIC P26, ISOFORM F"/>
    <property type="match status" value="1"/>
</dbReference>
<dbReference type="InterPro" id="IPR013083">
    <property type="entry name" value="Znf_RING/FYVE/PHD"/>
</dbReference>
<dbReference type="InterPro" id="IPR011042">
    <property type="entry name" value="6-blade_b-propeller_TolB-like"/>
</dbReference>
<name>A0A210Q629_MIZYE</name>
<dbReference type="SUPFAM" id="SSF57850">
    <property type="entry name" value="RING/U-box"/>
    <property type="match status" value="1"/>
</dbReference>
<evidence type="ECO:0000256" key="5">
    <source>
        <dbReference type="SAM" id="Coils"/>
    </source>
</evidence>
<keyword evidence="3" id="KW-0862">Zinc</keyword>
<feature type="domain" description="RING-type" evidence="6">
    <location>
        <begin position="14"/>
        <end position="61"/>
    </location>
</feature>
<feature type="coiled-coil region" evidence="5">
    <location>
        <begin position="249"/>
        <end position="283"/>
    </location>
</feature>
<reference evidence="7 8" key="1">
    <citation type="journal article" date="2017" name="Nat. Ecol. Evol.">
        <title>Scallop genome provides insights into evolution of bilaterian karyotype and development.</title>
        <authorList>
            <person name="Wang S."/>
            <person name="Zhang J."/>
            <person name="Jiao W."/>
            <person name="Li J."/>
            <person name="Xun X."/>
            <person name="Sun Y."/>
            <person name="Guo X."/>
            <person name="Huan P."/>
            <person name="Dong B."/>
            <person name="Zhang L."/>
            <person name="Hu X."/>
            <person name="Sun X."/>
            <person name="Wang J."/>
            <person name="Zhao C."/>
            <person name="Wang Y."/>
            <person name="Wang D."/>
            <person name="Huang X."/>
            <person name="Wang R."/>
            <person name="Lv J."/>
            <person name="Li Y."/>
            <person name="Zhang Z."/>
            <person name="Liu B."/>
            <person name="Lu W."/>
            <person name="Hui Y."/>
            <person name="Liang J."/>
            <person name="Zhou Z."/>
            <person name="Hou R."/>
            <person name="Li X."/>
            <person name="Liu Y."/>
            <person name="Li H."/>
            <person name="Ning X."/>
            <person name="Lin Y."/>
            <person name="Zhao L."/>
            <person name="Xing Q."/>
            <person name="Dou J."/>
            <person name="Li Y."/>
            <person name="Mao J."/>
            <person name="Guo H."/>
            <person name="Dou H."/>
            <person name="Li T."/>
            <person name="Mu C."/>
            <person name="Jiang W."/>
            <person name="Fu Q."/>
            <person name="Fu X."/>
            <person name="Miao Y."/>
            <person name="Liu J."/>
            <person name="Yu Q."/>
            <person name="Li R."/>
            <person name="Liao H."/>
            <person name="Li X."/>
            <person name="Kong Y."/>
            <person name="Jiang Z."/>
            <person name="Chourrout D."/>
            <person name="Li R."/>
            <person name="Bao Z."/>
        </authorList>
    </citation>
    <scope>NUCLEOTIDE SEQUENCE [LARGE SCALE GENOMIC DNA]</scope>
    <source>
        <strain evidence="7 8">PY_sf001</strain>
    </source>
</reference>
<proteinExistence type="predicted"/>
<evidence type="ECO:0000313" key="8">
    <source>
        <dbReference type="Proteomes" id="UP000242188"/>
    </source>
</evidence>
<dbReference type="EMBL" id="NEDP02004845">
    <property type="protein sequence ID" value="OWF44193.1"/>
    <property type="molecule type" value="Genomic_DNA"/>
</dbReference>
<dbReference type="Gene3D" id="3.30.40.10">
    <property type="entry name" value="Zinc/RING finger domain, C3HC4 (zinc finger)"/>
    <property type="match status" value="1"/>
</dbReference>
<evidence type="ECO:0000256" key="1">
    <source>
        <dbReference type="ARBA" id="ARBA00022723"/>
    </source>
</evidence>
<dbReference type="Gene3D" id="2.120.10.30">
    <property type="entry name" value="TolB, C-terminal domain"/>
    <property type="match status" value="1"/>
</dbReference>
<dbReference type="InterPro" id="IPR047153">
    <property type="entry name" value="TRIM45/56/19-like"/>
</dbReference>
<evidence type="ECO:0000256" key="3">
    <source>
        <dbReference type="ARBA" id="ARBA00022833"/>
    </source>
</evidence>
<dbReference type="Pfam" id="PF00097">
    <property type="entry name" value="zf-C3HC4"/>
    <property type="match status" value="1"/>
</dbReference>
<dbReference type="Proteomes" id="UP000242188">
    <property type="component" value="Unassembled WGS sequence"/>
</dbReference>
<dbReference type="SUPFAM" id="SSF101898">
    <property type="entry name" value="NHL repeat"/>
    <property type="match status" value="1"/>
</dbReference>
<dbReference type="InterPro" id="IPR017907">
    <property type="entry name" value="Znf_RING_CS"/>
</dbReference>
<evidence type="ECO:0000313" key="7">
    <source>
        <dbReference type="EMBL" id="OWF44193.1"/>
    </source>
</evidence>
<sequence length="644" mass="72846">MDLPANYEKHVIVCQLCDKVLVKPKTLQCLHSFCSACLLIHFKSIPVDNRANCSFSCPSCRTVTKLPVSDVPVDSWLPLLPNSCLLTALIEKVSLEGVKTCGPCSRGDVVTTAMSWCYDCGEFLCEHCVTYHQRMKVLMDHTVLNTEEIRNKPHKMAETEELCQTHAGKVVEAFCYDHDHLCCLDCVTYDHRKCQKVKSLDEIACGIKESGVIKSVADKLKWVEDHTLAVINSRSNTIEELGRKQEAILSDVASLRDEIETLLQQMEEKLKEELSKMHEAIVEQLKVQSKDFEYICKAAENGKKILAVSEAMGAENEVYVTTQKLRKRCEEHDRFMKSESSRVFDYNYEFVVNDVINEFTRNVLSVGKINIMRAPNNILPAFLKDRRIEKLLEINGKCPTDSNHCWFTGGLFTSKGFLVLADYRNRRLKCFNETGDMLSSIDLRGQPWDICELANGELAFTVPDESTICLVALSKEGEITLRSETMEVGTGCHGIQLLDEALVIACSNEIRVLDRDGKLQSTRPLEDRGTRYVMANRDNVVFTDKVGITSKDLSGSHVFKYRDPDLRSPRGFARDHEGNLYVCGMDSNNVHQLTKDGLLNKVLLTAKDGIRNPYAIGFQREGTTLFLTQMDCDVVLLYKLVTRW</sequence>
<dbReference type="OrthoDB" id="6082856at2759"/>
<dbReference type="SMART" id="SM00184">
    <property type="entry name" value="RING"/>
    <property type="match status" value="1"/>
</dbReference>
<evidence type="ECO:0000256" key="4">
    <source>
        <dbReference type="PROSITE-ProRule" id="PRU00175"/>
    </source>
</evidence>
<dbReference type="InterPro" id="IPR001841">
    <property type="entry name" value="Znf_RING"/>
</dbReference>
<keyword evidence="2 4" id="KW-0863">Zinc-finger</keyword>
<keyword evidence="1" id="KW-0479">Metal-binding</keyword>